<proteinExistence type="predicted"/>
<protein>
    <submittedName>
        <fullName evidence="2">Uncharacterized protein</fullName>
    </submittedName>
</protein>
<feature type="non-terminal residue" evidence="2">
    <location>
        <position position="1"/>
    </location>
</feature>
<accession>A0A814JG79</accession>
<sequence>RGTISLSRVSPRSRVKNHDHHTSDIPADQVSSVKQESQITTQTTTSVSPTMSLLSSDISELAERLPFKLVGGFVIFFDFIYDMKPSTELCKLVICLHHPKSGLGEPSQLQSFRCNSFVDQNGQKTNVALIATKQPVPRCSPEQALTIVIEVQTANYPSYYTQLQTTSWAKIPLFDRNNRLLNGRWKVPMRSLPMQCDASLAIINTLPTDGTMELHYRLVDTNDAEEQTKAPLSPTCKDLYVYMIPVRRTVSIVSARAQ</sequence>
<dbReference type="Proteomes" id="UP000681722">
    <property type="component" value="Unassembled WGS sequence"/>
</dbReference>
<evidence type="ECO:0000313" key="2">
    <source>
        <dbReference type="EMBL" id="CAF1037877.1"/>
    </source>
</evidence>
<gene>
    <name evidence="2" type="ORF">GPM918_LOCUS15622</name>
    <name evidence="3" type="ORF">SRO942_LOCUS15622</name>
</gene>
<evidence type="ECO:0000313" key="3">
    <source>
        <dbReference type="EMBL" id="CAF3808350.1"/>
    </source>
</evidence>
<dbReference type="PANTHER" id="PTHR33820">
    <property type="entry name" value="COILED-COIL DOMAIN-CONTAINING PROTEIN 17"/>
    <property type="match status" value="1"/>
</dbReference>
<evidence type="ECO:0000313" key="4">
    <source>
        <dbReference type="Proteomes" id="UP000663829"/>
    </source>
</evidence>
<dbReference type="AlphaFoldDB" id="A0A814JG79"/>
<keyword evidence="4" id="KW-1185">Reference proteome</keyword>
<dbReference type="InterPro" id="IPR038800">
    <property type="entry name" value="CCDC17"/>
</dbReference>
<feature type="compositionally biased region" description="Polar residues" evidence="1">
    <location>
        <begin position="1"/>
        <end position="10"/>
    </location>
</feature>
<feature type="compositionally biased region" description="Low complexity" evidence="1">
    <location>
        <begin position="35"/>
        <end position="44"/>
    </location>
</feature>
<dbReference type="EMBL" id="CAJNOQ010003957">
    <property type="protein sequence ID" value="CAF1037877.1"/>
    <property type="molecule type" value="Genomic_DNA"/>
</dbReference>
<dbReference type="OrthoDB" id="289416at2759"/>
<reference evidence="2" key="1">
    <citation type="submission" date="2021-02" db="EMBL/GenBank/DDBJ databases">
        <authorList>
            <person name="Nowell W R."/>
        </authorList>
    </citation>
    <scope>NUCLEOTIDE SEQUENCE</scope>
</reference>
<comment type="caution">
    <text evidence="2">The sequence shown here is derived from an EMBL/GenBank/DDBJ whole genome shotgun (WGS) entry which is preliminary data.</text>
</comment>
<dbReference type="EMBL" id="CAJOBC010003957">
    <property type="protein sequence ID" value="CAF3808350.1"/>
    <property type="molecule type" value="Genomic_DNA"/>
</dbReference>
<evidence type="ECO:0000256" key="1">
    <source>
        <dbReference type="SAM" id="MobiDB-lite"/>
    </source>
</evidence>
<dbReference type="Proteomes" id="UP000663829">
    <property type="component" value="Unassembled WGS sequence"/>
</dbReference>
<organism evidence="2 4">
    <name type="scientific">Didymodactylos carnosus</name>
    <dbReference type="NCBI Taxonomy" id="1234261"/>
    <lineage>
        <taxon>Eukaryota</taxon>
        <taxon>Metazoa</taxon>
        <taxon>Spiralia</taxon>
        <taxon>Gnathifera</taxon>
        <taxon>Rotifera</taxon>
        <taxon>Eurotatoria</taxon>
        <taxon>Bdelloidea</taxon>
        <taxon>Philodinida</taxon>
        <taxon>Philodinidae</taxon>
        <taxon>Didymodactylos</taxon>
    </lineage>
</organism>
<name>A0A814JG79_9BILA</name>
<feature type="region of interest" description="Disordered" evidence="1">
    <location>
        <begin position="1"/>
        <end position="44"/>
    </location>
</feature>
<dbReference type="PANTHER" id="PTHR33820:SF2">
    <property type="entry name" value="COILED-COIL DOMAIN-CONTAINING PROTEIN 17"/>
    <property type="match status" value="1"/>
</dbReference>